<dbReference type="Pfam" id="PF00126">
    <property type="entry name" value="HTH_1"/>
    <property type="match status" value="1"/>
</dbReference>
<reference evidence="6 7" key="1">
    <citation type="submission" date="2020-08" db="EMBL/GenBank/DDBJ databases">
        <title>Genomic Encyclopedia of Type Strains, Phase IV (KMG-IV): sequencing the most valuable type-strain genomes for metagenomic binning, comparative biology and taxonomic classification.</title>
        <authorList>
            <person name="Goeker M."/>
        </authorList>
    </citation>
    <scope>NUCLEOTIDE SEQUENCE [LARGE SCALE GENOMIC DNA]</scope>
    <source>
        <strain evidence="6 7">DSM 25622</strain>
    </source>
</reference>
<dbReference type="SUPFAM" id="SSF46785">
    <property type="entry name" value="Winged helix' DNA-binding domain"/>
    <property type="match status" value="1"/>
</dbReference>
<keyword evidence="7" id="KW-1185">Reference proteome</keyword>
<dbReference type="SUPFAM" id="SSF53850">
    <property type="entry name" value="Periplasmic binding protein-like II"/>
    <property type="match status" value="1"/>
</dbReference>
<evidence type="ECO:0000256" key="3">
    <source>
        <dbReference type="ARBA" id="ARBA00023125"/>
    </source>
</evidence>
<evidence type="ECO:0000313" key="7">
    <source>
        <dbReference type="Proteomes" id="UP000580654"/>
    </source>
</evidence>
<evidence type="ECO:0000256" key="1">
    <source>
        <dbReference type="ARBA" id="ARBA00009437"/>
    </source>
</evidence>
<evidence type="ECO:0000256" key="2">
    <source>
        <dbReference type="ARBA" id="ARBA00023015"/>
    </source>
</evidence>
<organism evidence="6 7">
    <name type="scientific">Muricoccus pecuniae</name>
    <dbReference type="NCBI Taxonomy" id="693023"/>
    <lineage>
        <taxon>Bacteria</taxon>
        <taxon>Pseudomonadati</taxon>
        <taxon>Pseudomonadota</taxon>
        <taxon>Alphaproteobacteria</taxon>
        <taxon>Acetobacterales</taxon>
        <taxon>Roseomonadaceae</taxon>
        <taxon>Muricoccus</taxon>
    </lineage>
</organism>
<proteinExistence type="inferred from homology"/>
<dbReference type="PRINTS" id="PR00039">
    <property type="entry name" value="HTHLYSR"/>
</dbReference>
<dbReference type="AlphaFoldDB" id="A0A840YME5"/>
<feature type="domain" description="HTH lysR-type" evidence="5">
    <location>
        <begin position="3"/>
        <end position="60"/>
    </location>
</feature>
<dbReference type="GO" id="GO:0003700">
    <property type="term" value="F:DNA-binding transcription factor activity"/>
    <property type="evidence" value="ECO:0007669"/>
    <property type="project" value="InterPro"/>
</dbReference>
<dbReference type="Gene3D" id="3.40.190.10">
    <property type="entry name" value="Periplasmic binding protein-like II"/>
    <property type="match status" value="2"/>
</dbReference>
<dbReference type="InterPro" id="IPR036390">
    <property type="entry name" value="WH_DNA-bd_sf"/>
</dbReference>
<dbReference type="InterPro" id="IPR005119">
    <property type="entry name" value="LysR_subst-bd"/>
</dbReference>
<evidence type="ECO:0000259" key="5">
    <source>
        <dbReference type="PROSITE" id="PS50931"/>
    </source>
</evidence>
<keyword evidence="4" id="KW-0804">Transcription</keyword>
<dbReference type="FunFam" id="1.10.10.10:FF:000001">
    <property type="entry name" value="LysR family transcriptional regulator"/>
    <property type="match status" value="1"/>
</dbReference>
<dbReference type="Gene3D" id="1.10.10.10">
    <property type="entry name" value="Winged helix-like DNA-binding domain superfamily/Winged helix DNA-binding domain"/>
    <property type="match status" value="1"/>
</dbReference>
<dbReference type="GO" id="GO:0032993">
    <property type="term" value="C:protein-DNA complex"/>
    <property type="evidence" value="ECO:0007669"/>
    <property type="project" value="TreeGrafter"/>
</dbReference>
<name>A0A840YME5_9PROT</name>
<dbReference type="EMBL" id="JACIJD010000050">
    <property type="protein sequence ID" value="MBB5696522.1"/>
    <property type="molecule type" value="Genomic_DNA"/>
</dbReference>
<protein>
    <submittedName>
        <fullName evidence="6">DNA-binding transcriptional LysR family regulator</fullName>
    </submittedName>
</protein>
<accession>A0A840YME5</accession>
<dbReference type="InterPro" id="IPR036388">
    <property type="entry name" value="WH-like_DNA-bd_sf"/>
</dbReference>
<dbReference type="InterPro" id="IPR000847">
    <property type="entry name" value="LysR_HTH_N"/>
</dbReference>
<sequence length="309" mass="33310">MTLDLRQLRYFVAVAEEGHITRAAERLGMAQPPLSQQIRALEERLGVRLFHRRARGVELTEGGAALLEEARIILARLEQAERSALSAARGEQGQLRVGVAPTAPFHPFVPQVIRAFREAYPGVTVTMDECLSRQAITGLKEARLDVAFVRAEIEDPDLTVYRLIREPMVVALPAAHPLAAGPPTPSSLAAYADETFIAFARVEGPGMFDATATACLKAGFSPCIGQEAPRITSTLGLVAVGLGIAIVPDSMRHVQMDGVTYRQLLEEDRPVVPLDLATRRGAASAVIRNFTDLVRHAAREHTAGGAATA</sequence>
<keyword evidence="2" id="KW-0805">Transcription regulation</keyword>
<dbReference type="Proteomes" id="UP000580654">
    <property type="component" value="Unassembled WGS sequence"/>
</dbReference>
<dbReference type="Pfam" id="PF03466">
    <property type="entry name" value="LysR_substrate"/>
    <property type="match status" value="1"/>
</dbReference>
<evidence type="ECO:0000313" key="6">
    <source>
        <dbReference type="EMBL" id="MBB5696522.1"/>
    </source>
</evidence>
<dbReference type="RefSeq" id="WP_184521980.1">
    <property type="nucleotide sequence ID" value="NZ_JACIJD010000050.1"/>
</dbReference>
<evidence type="ECO:0000256" key="4">
    <source>
        <dbReference type="ARBA" id="ARBA00023163"/>
    </source>
</evidence>
<comment type="similarity">
    <text evidence="1">Belongs to the LysR transcriptional regulatory family.</text>
</comment>
<dbReference type="PANTHER" id="PTHR30346">
    <property type="entry name" value="TRANSCRIPTIONAL DUAL REGULATOR HCAR-RELATED"/>
    <property type="match status" value="1"/>
</dbReference>
<dbReference type="GO" id="GO:0003677">
    <property type="term" value="F:DNA binding"/>
    <property type="evidence" value="ECO:0007669"/>
    <property type="project" value="UniProtKB-KW"/>
</dbReference>
<dbReference type="PANTHER" id="PTHR30346:SF30">
    <property type="entry name" value="SMALL NEUTRAL PROTEASE REGULATORY PROTEIN"/>
    <property type="match status" value="1"/>
</dbReference>
<dbReference type="PROSITE" id="PS50931">
    <property type="entry name" value="HTH_LYSR"/>
    <property type="match status" value="1"/>
</dbReference>
<keyword evidence="3 6" id="KW-0238">DNA-binding</keyword>
<comment type="caution">
    <text evidence="6">The sequence shown here is derived from an EMBL/GenBank/DDBJ whole genome shotgun (WGS) entry which is preliminary data.</text>
</comment>
<gene>
    <name evidence="6" type="ORF">FHS87_004593</name>
</gene>